<name>A0A1H8FHV1_STIAU</name>
<protein>
    <recommendedName>
        <fullName evidence="2">Protein-glutamine gamma-glutamyltransferase-like C-terminal domain-containing protein</fullName>
    </recommendedName>
</protein>
<gene>
    <name evidence="3" type="ORF">SAMN05444354_13736</name>
</gene>
<proteinExistence type="predicted"/>
<evidence type="ECO:0000259" key="2">
    <source>
        <dbReference type="Pfam" id="PF13559"/>
    </source>
</evidence>
<evidence type="ECO:0000256" key="1">
    <source>
        <dbReference type="SAM" id="Phobius"/>
    </source>
</evidence>
<feature type="domain" description="Protein-glutamine gamma-glutamyltransferase-like C-terminal" evidence="2">
    <location>
        <begin position="211"/>
        <end position="280"/>
    </location>
</feature>
<dbReference type="RefSeq" id="WP_075011376.1">
    <property type="nucleotide sequence ID" value="NZ_FOAP01000037.1"/>
</dbReference>
<keyword evidence="1" id="KW-0472">Membrane</keyword>
<reference evidence="4" key="1">
    <citation type="submission" date="2016-10" db="EMBL/GenBank/DDBJ databases">
        <authorList>
            <person name="Varghese N."/>
            <person name="Submissions S."/>
        </authorList>
    </citation>
    <scope>NUCLEOTIDE SEQUENCE [LARGE SCALE GENOMIC DNA]</scope>
    <source>
        <strain evidence="4">DSM 17044</strain>
    </source>
</reference>
<dbReference type="EMBL" id="FOAP01000037">
    <property type="protein sequence ID" value="SEN31084.1"/>
    <property type="molecule type" value="Genomic_DNA"/>
</dbReference>
<organism evidence="3 4">
    <name type="scientific">Stigmatella aurantiaca</name>
    <dbReference type="NCBI Taxonomy" id="41"/>
    <lineage>
        <taxon>Bacteria</taxon>
        <taxon>Pseudomonadati</taxon>
        <taxon>Myxococcota</taxon>
        <taxon>Myxococcia</taxon>
        <taxon>Myxococcales</taxon>
        <taxon>Cystobacterineae</taxon>
        <taxon>Archangiaceae</taxon>
        <taxon>Stigmatella</taxon>
    </lineage>
</organism>
<dbReference type="Proteomes" id="UP000182719">
    <property type="component" value="Unassembled WGS sequence"/>
</dbReference>
<feature type="transmembrane region" description="Helical" evidence="1">
    <location>
        <begin position="138"/>
        <end position="159"/>
    </location>
</feature>
<accession>A0A1H8FHV1</accession>
<sequence>MLTFALPLLLASLPCTDLRDGAQRLEALAAAPPEEATALMGELAARAGGLPLSLPEDMPPAARAHTVAVRLKEACALQDAAALQAPAPEGSRDRLQAILDRPEFAQARRRNSDLVQRLLRELEAWMDGFFQSRGAQSFAVATRAVMLGLALAVILWGLLRLRRWRRPPSQAPVAAAGAASPLELDSPREHLQRARAALVPDPREAIRQGLLALLSTLEERRLARPDRVKTNRELAAELPTRGAPAPLVQEVERLTHWYDQTFYSLSPVPAEEAARFVEDVERLHRSPPGAPA</sequence>
<dbReference type="AlphaFoldDB" id="A0A1H8FHV1"/>
<keyword evidence="1" id="KW-1133">Transmembrane helix</keyword>
<evidence type="ECO:0000313" key="3">
    <source>
        <dbReference type="EMBL" id="SEN31084.1"/>
    </source>
</evidence>
<evidence type="ECO:0000313" key="4">
    <source>
        <dbReference type="Proteomes" id="UP000182719"/>
    </source>
</evidence>
<keyword evidence="4" id="KW-1185">Reference proteome</keyword>
<keyword evidence="1" id="KW-0812">Transmembrane</keyword>
<dbReference type="InterPro" id="IPR025403">
    <property type="entry name" value="TgpA-like_C"/>
</dbReference>
<dbReference type="Pfam" id="PF13559">
    <property type="entry name" value="DUF4129"/>
    <property type="match status" value="1"/>
</dbReference>